<dbReference type="InterPro" id="IPR029058">
    <property type="entry name" value="AB_hydrolase_fold"/>
</dbReference>
<organism evidence="2 3">
    <name type="scientific">Panagrellus redivivus</name>
    <name type="common">Microworm</name>
    <dbReference type="NCBI Taxonomy" id="6233"/>
    <lineage>
        <taxon>Eukaryota</taxon>
        <taxon>Metazoa</taxon>
        <taxon>Ecdysozoa</taxon>
        <taxon>Nematoda</taxon>
        <taxon>Chromadorea</taxon>
        <taxon>Rhabditida</taxon>
        <taxon>Tylenchina</taxon>
        <taxon>Panagrolaimomorpha</taxon>
        <taxon>Panagrolaimoidea</taxon>
        <taxon>Panagrolaimidae</taxon>
        <taxon>Panagrellus</taxon>
    </lineage>
</organism>
<proteinExistence type="predicted"/>
<protein>
    <submittedName>
        <fullName evidence="3">Hydrolase_4 domain-containing protein</fullName>
    </submittedName>
</protein>
<keyword evidence="2" id="KW-1185">Reference proteome</keyword>
<dbReference type="Proteomes" id="UP000492821">
    <property type="component" value="Unassembled WGS sequence"/>
</dbReference>
<dbReference type="InterPro" id="IPR022742">
    <property type="entry name" value="Hydrolase_4"/>
</dbReference>
<dbReference type="GO" id="GO:0010008">
    <property type="term" value="C:endosome membrane"/>
    <property type="evidence" value="ECO:0007669"/>
    <property type="project" value="TreeGrafter"/>
</dbReference>
<name>A0A7E4VN59_PANRE</name>
<reference evidence="2" key="1">
    <citation type="journal article" date="2013" name="Genetics">
        <title>The draft genome and transcriptome of Panagrellus redivivus are shaped by the harsh demands of a free-living lifestyle.</title>
        <authorList>
            <person name="Srinivasan J."/>
            <person name="Dillman A.R."/>
            <person name="Macchietto M.G."/>
            <person name="Heikkinen L."/>
            <person name="Lakso M."/>
            <person name="Fracchia K.M."/>
            <person name="Antoshechkin I."/>
            <person name="Mortazavi A."/>
            <person name="Wong G."/>
            <person name="Sternberg P.W."/>
        </authorList>
    </citation>
    <scope>NUCLEOTIDE SEQUENCE [LARGE SCALE GENOMIC DNA]</scope>
    <source>
        <strain evidence="2">MT8872</strain>
    </source>
</reference>
<dbReference type="GO" id="GO:0005886">
    <property type="term" value="C:plasma membrane"/>
    <property type="evidence" value="ECO:0007669"/>
    <property type="project" value="TreeGrafter"/>
</dbReference>
<dbReference type="GO" id="GO:0008474">
    <property type="term" value="F:palmitoyl-(protein) hydrolase activity"/>
    <property type="evidence" value="ECO:0007669"/>
    <property type="project" value="TreeGrafter"/>
</dbReference>
<dbReference type="Pfam" id="PF12146">
    <property type="entry name" value="Hydrolase_4"/>
    <property type="match status" value="1"/>
</dbReference>
<evidence type="ECO:0000313" key="3">
    <source>
        <dbReference type="WBParaSite" id="Pan_g23188.t1"/>
    </source>
</evidence>
<dbReference type="PANTHER" id="PTHR12277">
    <property type="entry name" value="ALPHA/BETA HYDROLASE DOMAIN-CONTAINING PROTEIN"/>
    <property type="match status" value="1"/>
</dbReference>
<dbReference type="Gene3D" id="3.40.50.1820">
    <property type="entry name" value="alpha/beta hydrolase"/>
    <property type="match status" value="1"/>
</dbReference>
<reference evidence="3" key="2">
    <citation type="submission" date="2020-10" db="UniProtKB">
        <authorList>
            <consortium name="WormBaseParasite"/>
        </authorList>
    </citation>
    <scope>IDENTIFICATION</scope>
</reference>
<evidence type="ECO:0000259" key="1">
    <source>
        <dbReference type="Pfam" id="PF12146"/>
    </source>
</evidence>
<dbReference type="PANTHER" id="PTHR12277:SF56">
    <property type="entry name" value="AB HYDROLASE-1 DOMAIN-CONTAINING PROTEIN"/>
    <property type="match status" value="1"/>
</dbReference>
<feature type="domain" description="Serine aminopeptidase S33" evidence="1">
    <location>
        <begin position="269"/>
        <end position="347"/>
    </location>
</feature>
<evidence type="ECO:0000313" key="2">
    <source>
        <dbReference type="Proteomes" id="UP000492821"/>
    </source>
</evidence>
<sequence>MGNFKSKEVDSFDIVPVPETINDCKSRVLCGLDNEVIPRLNEENTSNEQVCVLINLHNSVTQTTSVSCATAVGCPLHDSQTQQITVPVEMVAAASSAIHAPVTDLPLWPQIRRRLPGLDSVEEVADWFNKAFYIFCPPVPRWVIQKAAFHPPKKGEHYFLIAGPPEARVPLLCAKEAKERGNPVMCPRMVLSRSFLMMDVAEGLYHIKTHIIENHLGNHLVLIHVKCRASFVANIKSPRVMISSQPNSSDLGGCSLADPTFVEIANSLNCDLIGYDYSGYGCSTGYPSQSAIYSDIEAVYTFVTETLGYTDSDIILFGFSMGTAASIHLASIRNQLCGMILVAPFTSLLRIVGKADNPYTCCWDQFPNYDKAACILTRTLLCHGKSDAIVGTDHSEALRQRLKNVAEPFYVDNATHRGIYSDVTMWRRIKDFINDDLDVAASWVGLVSFVDAPSESEKAS</sequence>
<accession>A0A7E4VN59</accession>
<dbReference type="WBParaSite" id="Pan_g23188.t1">
    <property type="protein sequence ID" value="Pan_g23188.t1"/>
    <property type="gene ID" value="Pan_g23188"/>
</dbReference>
<dbReference type="AlphaFoldDB" id="A0A7E4VN59"/>
<dbReference type="SUPFAM" id="SSF53474">
    <property type="entry name" value="alpha/beta-Hydrolases"/>
    <property type="match status" value="1"/>
</dbReference>